<dbReference type="PANTHER" id="PTHR33710">
    <property type="entry name" value="BNAC02G09200D PROTEIN"/>
    <property type="match status" value="1"/>
</dbReference>
<evidence type="ECO:0000313" key="2">
    <source>
        <dbReference type="EMBL" id="KAA3462610.1"/>
    </source>
</evidence>
<name>A0A5B6V0E3_9ROSI</name>
<dbReference type="Proteomes" id="UP000325315">
    <property type="component" value="Unassembled WGS sequence"/>
</dbReference>
<proteinExistence type="predicted"/>
<dbReference type="InterPro" id="IPR043502">
    <property type="entry name" value="DNA/RNA_pol_sf"/>
</dbReference>
<dbReference type="InterPro" id="IPR000477">
    <property type="entry name" value="RT_dom"/>
</dbReference>
<dbReference type="InterPro" id="IPR036691">
    <property type="entry name" value="Endo/exonu/phosph_ase_sf"/>
</dbReference>
<sequence length="441" mass="51656">MLRRLRNQGEQPWLVCGDFNEILYGFEKKCGLHRDERKMEEFRQVLYDCHLADLGYLGNLSETNIQERLDRGVGTEGWRLLFPNFIIQHLPHSFSDHCPLLINTDSRVRQQQGKSFRFEAWWVLEDTFFEKVRLSWGGSSGDLLDKLEILKDKKLKKEVLTTKLAALLEADRDEENLTDIIDTKIHLNMEIDKDESYWEQRARINWLKLGDRNTTFFHKQATQRKKMNLIQKLQFEDGRETIESKDMEEIAGSYFVKLFSADSQMHKGGDLDSVDRNGSYKGPRGRWISSHFYQKYWPIIGEEVSNYCLQQLNNGNNSMDLRPIKKTNIVLLPKVLNRSTISQFRPISLCNVIYKLIARVLANRLRVVLYKCIDSAQSAFVPGRLITDNVLLAYEILHMLKNKKTTRKWLMAVKLDMSKAYDRVDWNFVKRVTIKLGFAMG</sequence>
<keyword evidence="2" id="KW-0548">Nucleotidyltransferase</keyword>
<dbReference type="OrthoDB" id="1748430at2759"/>
<organism evidence="2 3">
    <name type="scientific">Gossypium australe</name>
    <dbReference type="NCBI Taxonomy" id="47621"/>
    <lineage>
        <taxon>Eukaryota</taxon>
        <taxon>Viridiplantae</taxon>
        <taxon>Streptophyta</taxon>
        <taxon>Embryophyta</taxon>
        <taxon>Tracheophyta</taxon>
        <taxon>Spermatophyta</taxon>
        <taxon>Magnoliopsida</taxon>
        <taxon>eudicotyledons</taxon>
        <taxon>Gunneridae</taxon>
        <taxon>Pentapetalae</taxon>
        <taxon>rosids</taxon>
        <taxon>malvids</taxon>
        <taxon>Malvales</taxon>
        <taxon>Malvaceae</taxon>
        <taxon>Malvoideae</taxon>
        <taxon>Gossypium</taxon>
    </lineage>
</organism>
<keyword evidence="3" id="KW-1185">Reference proteome</keyword>
<dbReference type="PANTHER" id="PTHR33710:SF73">
    <property type="entry name" value="ZINC KNUCKLE CX2CX4HX4C DOMAIN-CONTAINING PROTEIN"/>
    <property type="match status" value="1"/>
</dbReference>
<dbReference type="SUPFAM" id="SSF56219">
    <property type="entry name" value="DNase I-like"/>
    <property type="match status" value="1"/>
</dbReference>
<evidence type="ECO:0000313" key="3">
    <source>
        <dbReference type="Proteomes" id="UP000325315"/>
    </source>
</evidence>
<dbReference type="Gene3D" id="3.60.10.10">
    <property type="entry name" value="Endonuclease/exonuclease/phosphatase"/>
    <property type="match status" value="1"/>
</dbReference>
<dbReference type="EMBL" id="SMMG02000009">
    <property type="protein sequence ID" value="KAA3462610.1"/>
    <property type="molecule type" value="Genomic_DNA"/>
</dbReference>
<protein>
    <submittedName>
        <fullName evidence="2">Reverse transcriptase</fullName>
    </submittedName>
</protein>
<dbReference type="Pfam" id="PF00078">
    <property type="entry name" value="RVT_1"/>
    <property type="match status" value="1"/>
</dbReference>
<dbReference type="GO" id="GO:0003964">
    <property type="term" value="F:RNA-directed DNA polymerase activity"/>
    <property type="evidence" value="ECO:0007669"/>
    <property type="project" value="UniProtKB-KW"/>
</dbReference>
<gene>
    <name evidence="2" type="ORF">EPI10_029081</name>
</gene>
<accession>A0A5B6V0E3</accession>
<keyword evidence="2" id="KW-0808">Transferase</keyword>
<evidence type="ECO:0000259" key="1">
    <source>
        <dbReference type="Pfam" id="PF00078"/>
    </source>
</evidence>
<feature type="domain" description="Reverse transcriptase" evidence="1">
    <location>
        <begin position="341"/>
        <end position="429"/>
    </location>
</feature>
<reference evidence="3" key="1">
    <citation type="journal article" date="2019" name="Plant Biotechnol. J.">
        <title>Genome sequencing of the Australian wild diploid species Gossypium australe highlights disease resistance and delayed gland morphogenesis.</title>
        <authorList>
            <person name="Cai Y."/>
            <person name="Cai X."/>
            <person name="Wang Q."/>
            <person name="Wang P."/>
            <person name="Zhang Y."/>
            <person name="Cai C."/>
            <person name="Xu Y."/>
            <person name="Wang K."/>
            <person name="Zhou Z."/>
            <person name="Wang C."/>
            <person name="Geng S."/>
            <person name="Li B."/>
            <person name="Dong Q."/>
            <person name="Hou Y."/>
            <person name="Wang H."/>
            <person name="Ai P."/>
            <person name="Liu Z."/>
            <person name="Yi F."/>
            <person name="Sun M."/>
            <person name="An G."/>
            <person name="Cheng J."/>
            <person name="Zhang Y."/>
            <person name="Shi Q."/>
            <person name="Xie Y."/>
            <person name="Shi X."/>
            <person name="Chang Y."/>
            <person name="Huang F."/>
            <person name="Chen Y."/>
            <person name="Hong S."/>
            <person name="Mi L."/>
            <person name="Sun Q."/>
            <person name="Zhang L."/>
            <person name="Zhou B."/>
            <person name="Peng R."/>
            <person name="Zhang X."/>
            <person name="Liu F."/>
        </authorList>
    </citation>
    <scope>NUCLEOTIDE SEQUENCE [LARGE SCALE GENOMIC DNA]</scope>
    <source>
        <strain evidence="3">cv. PA1801</strain>
    </source>
</reference>
<comment type="caution">
    <text evidence="2">The sequence shown here is derived from an EMBL/GenBank/DDBJ whole genome shotgun (WGS) entry which is preliminary data.</text>
</comment>
<keyword evidence="2" id="KW-0695">RNA-directed DNA polymerase</keyword>
<dbReference type="SUPFAM" id="SSF56672">
    <property type="entry name" value="DNA/RNA polymerases"/>
    <property type="match status" value="1"/>
</dbReference>
<dbReference type="CDD" id="cd01650">
    <property type="entry name" value="RT_nLTR_like"/>
    <property type="match status" value="1"/>
</dbReference>
<dbReference type="AlphaFoldDB" id="A0A5B6V0E3"/>